<dbReference type="EMBL" id="BONQ01000218">
    <property type="protein sequence ID" value="GIG53183.1"/>
    <property type="molecule type" value="Genomic_DNA"/>
</dbReference>
<organism evidence="2 3">
    <name type="scientific">Dactylosporangium siamense</name>
    <dbReference type="NCBI Taxonomy" id="685454"/>
    <lineage>
        <taxon>Bacteria</taxon>
        <taxon>Bacillati</taxon>
        <taxon>Actinomycetota</taxon>
        <taxon>Actinomycetes</taxon>
        <taxon>Micromonosporales</taxon>
        <taxon>Micromonosporaceae</taxon>
        <taxon>Dactylosporangium</taxon>
    </lineage>
</organism>
<name>A0A919Q2F9_9ACTN</name>
<comment type="caution">
    <text evidence="2">The sequence shown here is derived from an EMBL/GenBank/DDBJ whole genome shotgun (WGS) entry which is preliminary data.</text>
</comment>
<dbReference type="InterPro" id="IPR025959">
    <property type="entry name" value="Winged_HTH_dom"/>
</dbReference>
<proteinExistence type="predicted"/>
<dbReference type="Pfam" id="PF13592">
    <property type="entry name" value="HTH_33"/>
    <property type="match status" value="1"/>
</dbReference>
<accession>A0A919Q2F9</accession>
<feature type="domain" description="Winged helix-turn helix" evidence="1">
    <location>
        <begin position="106"/>
        <end position="161"/>
    </location>
</feature>
<evidence type="ECO:0000313" key="3">
    <source>
        <dbReference type="Proteomes" id="UP000660611"/>
    </source>
</evidence>
<reference evidence="2" key="1">
    <citation type="submission" date="2021-01" db="EMBL/GenBank/DDBJ databases">
        <title>Whole genome shotgun sequence of Dactylosporangium siamense NBRC 106093.</title>
        <authorList>
            <person name="Komaki H."/>
            <person name="Tamura T."/>
        </authorList>
    </citation>
    <scope>NUCLEOTIDE SEQUENCE</scope>
    <source>
        <strain evidence="2">NBRC 106093</strain>
    </source>
</reference>
<evidence type="ECO:0000259" key="1">
    <source>
        <dbReference type="Pfam" id="PF13592"/>
    </source>
</evidence>
<keyword evidence="3" id="KW-1185">Reference proteome</keyword>
<dbReference type="AlphaFoldDB" id="A0A919Q2F9"/>
<dbReference type="Proteomes" id="UP000660611">
    <property type="component" value="Unassembled WGS sequence"/>
</dbReference>
<dbReference type="SUPFAM" id="SSF46689">
    <property type="entry name" value="Homeodomain-like"/>
    <property type="match status" value="1"/>
</dbReference>
<protein>
    <recommendedName>
        <fullName evidence="1">Winged helix-turn helix domain-containing protein</fullName>
    </recommendedName>
</protein>
<gene>
    <name evidence="2" type="ORF">Dsi01nite_112240</name>
</gene>
<sequence length="170" mass="18930">MRGYAGEMRYPDGGGLTAKARTKREAARREAAVLLGQGLPVAEVASRLRVSAEIVYRWRRAIGEGGVEALASKGSSGASCRLDDDQLRRLADELDRGPVAHGFGPDQRWTLARITELVDRLFGVRYTLRGTSYLLHRMGFSPQVSARRAAERDPAQIEDWHTRRWPSVRG</sequence>
<dbReference type="InterPro" id="IPR009057">
    <property type="entry name" value="Homeodomain-like_sf"/>
</dbReference>
<evidence type="ECO:0000313" key="2">
    <source>
        <dbReference type="EMBL" id="GIG53183.1"/>
    </source>
</evidence>
<dbReference type="Pfam" id="PF13384">
    <property type="entry name" value="HTH_23"/>
    <property type="match status" value="1"/>
</dbReference>